<evidence type="ECO:0008006" key="3">
    <source>
        <dbReference type="Google" id="ProtNLM"/>
    </source>
</evidence>
<dbReference type="InterPro" id="IPR038444">
    <property type="entry name" value="DUF465_sf"/>
</dbReference>
<dbReference type="EMBL" id="FNMZ01000002">
    <property type="protein sequence ID" value="SDW77327.1"/>
    <property type="molecule type" value="Genomic_DNA"/>
</dbReference>
<gene>
    <name evidence="1" type="ORF">SAMN05444336_102310</name>
</gene>
<dbReference type="Gene3D" id="6.10.280.50">
    <property type="match status" value="1"/>
</dbReference>
<dbReference type="AlphaFoldDB" id="A0A1H2W9X0"/>
<dbReference type="InterPro" id="IPR007420">
    <property type="entry name" value="DUF465"/>
</dbReference>
<sequence length="57" mass="6715">MNLAGHITELRKKHQSLARLIEDEQRRPAADDLELARMKREKLKIKEEITRLSPSIH</sequence>
<keyword evidence="2" id="KW-1185">Reference proteome</keyword>
<organism evidence="1 2">
    <name type="scientific">Albimonas donghaensis</name>
    <dbReference type="NCBI Taxonomy" id="356660"/>
    <lineage>
        <taxon>Bacteria</taxon>
        <taxon>Pseudomonadati</taxon>
        <taxon>Pseudomonadota</taxon>
        <taxon>Alphaproteobacteria</taxon>
        <taxon>Rhodobacterales</taxon>
        <taxon>Paracoccaceae</taxon>
        <taxon>Albimonas</taxon>
    </lineage>
</organism>
<name>A0A1H2W9X0_9RHOB</name>
<dbReference type="STRING" id="356660.SAMN05444336_102310"/>
<evidence type="ECO:0000313" key="1">
    <source>
        <dbReference type="EMBL" id="SDW77327.1"/>
    </source>
</evidence>
<dbReference type="OrthoDB" id="7362854at2"/>
<evidence type="ECO:0000313" key="2">
    <source>
        <dbReference type="Proteomes" id="UP000199118"/>
    </source>
</evidence>
<accession>A0A1H2W9X0</accession>
<dbReference type="Proteomes" id="UP000199118">
    <property type="component" value="Unassembled WGS sequence"/>
</dbReference>
<reference evidence="1 2" key="1">
    <citation type="submission" date="2016-10" db="EMBL/GenBank/DDBJ databases">
        <authorList>
            <person name="de Groot N.N."/>
        </authorList>
    </citation>
    <scope>NUCLEOTIDE SEQUENCE [LARGE SCALE GENOMIC DNA]</scope>
    <source>
        <strain evidence="1 2">DSM 17890</strain>
    </source>
</reference>
<dbReference type="Pfam" id="PF04325">
    <property type="entry name" value="DUF465"/>
    <property type="match status" value="1"/>
</dbReference>
<dbReference type="RefSeq" id="WP_092680578.1">
    <property type="nucleotide sequence ID" value="NZ_FNMZ01000002.1"/>
</dbReference>
<proteinExistence type="predicted"/>
<protein>
    <recommendedName>
        <fullName evidence="3">DUF465 domain-containing protein</fullName>
    </recommendedName>
</protein>